<name>A0ABQ9XA53_9EUKA</name>
<dbReference type="InterPro" id="IPR029039">
    <property type="entry name" value="Flavoprotein-like_sf"/>
</dbReference>
<reference evidence="1 2" key="1">
    <citation type="journal article" date="2022" name="bioRxiv">
        <title>Genomics of Preaxostyla Flagellates Illuminates Evolutionary Transitions and the Path Towards Mitochondrial Loss.</title>
        <authorList>
            <person name="Novak L.V.F."/>
            <person name="Treitli S.C."/>
            <person name="Pyrih J."/>
            <person name="Halakuc P."/>
            <person name="Pipaliya S.V."/>
            <person name="Vacek V."/>
            <person name="Brzon O."/>
            <person name="Soukal P."/>
            <person name="Eme L."/>
            <person name="Dacks J.B."/>
            <person name="Karnkowska A."/>
            <person name="Elias M."/>
            <person name="Hampl V."/>
        </authorList>
    </citation>
    <scope>NUCLEOTIDE SEQUENCE [LARGE SCALE GENOMIC DNA]</scope>
    <source>
        <strain evidence="1">NAU3</strain>
        <tissue evidence="1">Gut</tissue>
    </source>
</reference>
<dbReference type="Proteomes" id="UP001281761">
    <property type="component" value="Unassembled WGS sequence"/>
</dbReference>
<gene>
    <name evidence="1" type="ORF">BLNAU_16953</name>
</gene>
<evidence type="ECO:0008006" key="3">
    <source>
        <dbReference type="Google" id="ProtNLM"/>
    </source>
</evidence>
<accession>A0ABQ9XA53</accession>
<evidence type="ECO:0000313" key="2">
    <source>
        <dbReference type="Proteomes" id="UP001281761"/>
    </source>
</evidence>
<dbReference type="EMBL" id="JARBJD010000183">
    <property type="protein sequence ID" value="KAK2948153.1"/>
    <property type="molecule type" value="Genomic_DNA"/>
</dbReference>
<dbReference type="SUPFAM" id="SSF52218">
    <property type="entry name" value="Flavoproteins"/>
    <property type="match status" value="1"/>
</dbReference>
<keyword evidence="2" id="KW-1185">Reference proteome</keyword>
<proteinExistence type="predicted"/>
<comment type="caution">
    <text evidence="1">The sequence shown here is derived from an EMBL/GenBank/DDBJ whole genome shotgun (WGS) entry which is preliminary data.</text>
</comment>
<dbReference type="Gene3D" id="3.40.50.360">
    <property type="match status" value="1"/>
</dbReference>
<sequence length="89" mass="9607">MKAVIIFFSNTGSTKSMAVTFQKHLEGAGHSVSLHDGFLILKQYLAAGEKEVTPLLSNYHGALKEADIVGIRSYVSWLTIADGVAKLLT</sequence>
<evidence type="ECO:0000313" key="1">
    <source>
        <dbReference type="EMBL" id="KAK2948153.1"/>
    </source>
</evidence>
<organism evidence="1 2">
    <name type="scientific">Blattamonas nauphoetae</name>
    <dbReference type="NCBI Taxonomy" id="2049346"/>
    <lineage>
        <taxon>Eukaryota</taxon>
        <taxon>Metamonada</taxon>
        <taxon>Preaxostyla</taxon>
        <taxon>Oxymonadida</taxon>
        <taxon>Blattamonas</taxon>
    </lineage>
</organism>
<protein>
    <recommendedName>
        <fullName evidence="3">Flavodoxin-like domain-containing protein</fullName>
    </recommendedName>
</protein>